<sequence>MKKLLCFFFVFTSISQFLFSQQNTYEYLGLIKLSDSAFISYKLDFEELDGVINGYSIANMGGAHETKSNIEGIYNEKTNEFSFKELNVVYTKSSLDEFDICLINFNGKLRNLKKNRAFSGDFKGLRENNTPCINGMIIMTNAEKVQKRVEKAQKKILKSKLVSKEVKEKINLKRKLDTLTMSVVKSNENLNIFTKTKNVIVSIYDAGKVDDDRVNLYLDGELILENYSITREKKEIPITITKALTSIKVTALNVGESAPNTVKVEILDGTNLITTRTSLDANESAELTLVKE</sequence>
<gene>
    <name evidence="1" type="ORF">SAMN06265376_101688</name>
</gene>
<organism evidence="1 2">
    <name type="scientific">Dokdonia pacifica</name>
    <dbReference type="NCBI Taxonomy" id="1627892"/>
    <lineage>
        <taxon>Bacteria</taxon>
        <taxon>Pseudomonadati</taxon>
        <taxon>Bacteroidota</taxon>
        <taxon>Flavobacteriia</taxon>
        <taxon>Flavobacteriales</taxon>
        <taxon>Flavobacteriaceae</taxon>
        <taxon>Dokdonia</taxon>
    </lineage>
</organism>
<evidence type="ECO:0000313" key="2">
    <source>
        <dbReference type="Proteomes" id="UP000198379"/>
    </source>
</evidence>
<keyword evidence="2" id="KW-1185">Reference proteome</keyword>
<dbReference type="OrthoDB" id="639821at2"/>
<proteinExistence type="predicted"/>
<accession>A0A238W5A4</accession>
<reference evidence="1 2" key="1">
    <citation type="submission" date="2017-06" db="EMBL/GenBank/DDBJ databases">
        <authorList>
            <person name="Kim H.J."/>
            <person name="Triplett B.A."/>
        </authorList>
    </citation>
    <scope>NUCLEOTIDE SEQUENCE [LARGE SCALE GENOMIC DNA]</scope>
    <source>
        <strain evidence="1 2">DSM 25597</strain>
    </source>
</reference>
<dbReference type="RefSeq" id="WP_089370010.1">
    <property type="nucleotide sequence ID" value="NZ_BMEP01000002.1"/>
</dbReference>
<protein>
    <submittedName>
        <fullName evidence="1">Uncharacterized protein</fullName>
    </submittedName>
</protein>
<dbReference type="AlphaFoldDB" id="A0A238W5A4"/>
<evidence type="ECO:0000313" key="1">
    <source>
        <dbReference type="EMBL" id="SNR41504.1"/>
    </source>
</evidence>
<dbReference type="EMBL" id="FZNY01000001">
    <property type="protein sequence ID" value="SNR41504.1"/>
    <property type="molecule type" value="Genomic_DNA"/>
</dbReference>
<name>A0A238W5A4_9FLAO</name>
<dbReference type="Proteomes" id="UP000198379">
    <property type="component" value="Unassembled WGS sequence"/>
</dbReference>